<sequence length="415" mass="48913">MDNDKIQKIIESCHFNFLIGSGASRNYLETLSNIETLLTEIDKETQETKSKKWYKILDVSIKYWYYEKCIKGNTKLIDRGFKLDEKKQFEFEETQKNYEDFLQALNVLILKRKNKLLPKEVNIFTTNMDLFLDVTLDRLGLEFNDGFSGKFNQTFDTSNYQKSFFKNSSQYNLSSELPLFNLFKLHGSVTWDKSSDTEIRYNQKCEVLFDLNKIDLPSECLIPLTKEEKDGEKINITPKDYKAIKEECSNLNFDNFIDEPFDQFITEYDKLVMINPTKEKFENTTLRLEYYEQMRMYSNILERENTVLFVTGFSFADEHIKEITKRALNSNPTLLVIVFNYSKSQKKYIEGLFPQLKYKNLYTDLIGFDFNKVVNSVFLNIAESFESSINEKQQVVHITVSDNLKVESKDEESNK</sequence>
<gene>
    <name evidence="1" type="ORF">NCTC11179_01009</name>
</gene>
<dbReference type="RefSeq" id="WP_115090403.1">
    <property type="nucleotide sequence ID" value="NZ_CP068107.1"/>
</dbReference>
<reference evidence="1 2" key="1">
    <citation type="submission" date="2018-06" db="EMBL/GenBank/DDBJ databases">
        <authorList>
            <consortium name="Pathogen Informatics"/>
            <person name="Doyle S."/>
        </authorList>
    </citation>
    <scope>NUCLEOTIDE SEQUENCE [LARGE SCALE GENOMIC DNA]</scope>
    <source>
        <strain evidence="1 2">NCTC11179</strain>
    </source>
</reference>
<dbReference type="AlphaFoldDB" id="A0A378RKE9"/>
<evidence type="ECO:0000313" key="1">
    <source>
        <dbReference type="EMBL" id="STZ27474.1"/>
    </source>
</evidence>
<accession>A0A378RKE9</accession>
<dbReference type="Pfam" id="PF13289">
    <property type="entry name" value="SIR2_2"/>
    <property type="match status" value="1"/>
</dbReference>
<proteinExistence type="predicted"/>
<dbReference type="Proteomes" id="UP000255024">
    <property type="component" value="Unassembled WGS sequence"/>
</dbReference>
<protein>
    <submittedName>
        <fullName evidence="1">Uncharacterized protein</fullName>
    </submittedName>
</protein>
<dbReference type="EMBL" id="UGQL01000001">
    <property type="protein sequence ID" value="STZ27474.1"/>
    <property type="molecule type" value="Genomic_DNA"/>
</dbReference>
<organism evidence="1 2">
    <name type="scientific">Myroides odoratus</name>
    <name type="common">Flavobacterium odoratum</name>
    <dbReference type="NCBI Taxonomy" id="256"/>
    <lineage>
        <taxon>Bacteria</taxon>
        <taxon>Pseudomonadati</taxon>
        <taxon>Bacteroidota</taxon>
        <taxon>Flavobacteriia</taxon>
        <taxon>Flavobacteriales</taxon>
        <taxon>Flavobacteriaceae</taxon>
        <taxon>Myroides</taxon>
    </lineage>
</organism>
<name>A0A378RKE9_MYROD</name>
<keyword evidence="2" id="KW-1185">Reference proteome</keyword>
<evidence type="ECO:0000313" key="2">
    <source>
        <dbReference type="Proteomes" id="UP000255024"/>
    </source>
</evidence>